<gene>
    <name evidence="9" type="ORF">KDW03_02750</name>
</gene>
<reference evidence="9" key="2">
    <citation type="submission" date="2022-06" db="EMBL/GenBank/DDBJ databases">
        <title>Thermospira aquatica gen. nov., sp. nov.</title>
        <authorList>
            <person name="Ben Ali Gam Z."/>
            <person name="Labat M."/>
        </authorList>
    </citation>
    <scope>NUCLEOTIDE SEQUENCE</scope>
    <source>
        <strain evidence="9">F1F22</strain>
    </source>
</reference>
<dbReference type="PROSITE" id="PS51379">
    <property type="entry name" value="4FE4S_FER_2"/>
    <property type="match status" value="3"/>
</dbReference>
<dbReference type="Pfam" id="PF13247">
    <property type="entry name" value="Fer4_11"/>
    <property type="match status" value="1"/>
</dbReference>
<dbReference type="GO" id="GO:0046872">
    <property type="term" value="F:metal ion binding"/>
    <property type="evidence" value="ECO:0007669"/>
    <property type="project" value="UniProtKB-KW"/>
</dbReference>
<evidence type="ECO:0000256" key="2">
    <source>
        <dbReference type="ARBA" id="ARBA00022485"/>
    </source>
</evidence>
<proteinExistence type="predicted"/>
<evidence type="ECO:0000256" key="7">
    <source>
        <dbReference type="ARBA" id="ARBA00023014"/>
    </source>
</evidence>
<reference evidence="9" key="1">
    <citation type="submission" date="2021-04" db="EMBL/GenBank/DDBJ databases">
        <authorList>
            <person name="Postec A."/>
        </authorList>
    </citation>
    <scope>NUCLEOTIDE SEQUENCE</scope>
    <source>
        <strain evidence="9">F1F22</strain>
    </source>
</reference>
<sequence length="176" mass="19776">MKRVYPREEYCVACHLCEVACILEHSKSKNIFVAFSEKPKVNSKIEVQMRGPLSFSANCRMCEHAECVEACPVGAMWRYDDTGLVKVDQERCIGCWMCIMACPQGSITTRVDKELGLRVSDKCDLCEGRAEGPACVQACPNDALVFEDRDEKLPKETPLRGSYHEYVAGEDLNLID</sequence>
<evidence type="ECO:0000259" key="8">
    <source>
        <dbReference type="PROSITE" id="PS51379"/>
    </source>
</evidence>
<protein>
    <submittedName>
        <fullName evidence="9">4Fe-4S binding protein</fullName>
    </submittedName>
</protein>
<dbReference type="InterPro" id="IPR017896">
    <property type="entry name" value="4Fe4S_Fe-S-bd"/>
</dbReference>
<keyword evidence="1" id="KW-0813">Transport</keyword>
<keyword evidence="7" id="KW-0411">Iron-sulfur</keyword>
<dbReference type="Gene3D" id="3.30.70.20">
    <property type="match status" value="2"/>
</dbReference>
<dbReference type="PROSITE" id="PS00198">
    <property type="entry name" value="4FE4S_FER_1"/>
    <property type="match status" value="1"/>
</dbReference>
<keyword evidence="2" id="KW-0004">4Fe-4S</keyword>
<feature type="domain" description="4Fe-4S ferredoxin-type" evidence="8">
    <location>
        <begin position="50"/>
        <end position="82"/>
    </location>
</feature>
<keyword evidence="5" id="KW-0249">Electron transport</keyword>
<dbReference type="InterPro" id="IPR017900">
    <property type="entry name" value="4Fe4S_Fe_S_CS"/>
</dbReference>
<dbReference type="SUPFAM" id="SSF54862">
    <property type="entry name" value="4Fe-4S ferredoxins"/>
    <property type="match status" value="1"/>
</dbReference>
<name>A0AAX3BEG5_9SPIR</name>
<evidence type="ECO:0000256" key="1">
    <source>
        <dbReference type="ARBA" id="ARBA00022448"/>
    </source>
</evidence>
<dbReference type="CDD" id="cd10563">
    <property type="entry name" value="CooF_like"/>
    <property type="match status" value="1"/>
</dbReference>
<feature type="domain" description="4Fe-4S ferredoxin-type" evidence="8">
    <location>
        <begin position="115"/>
        <end position="149"/>
    </location>
</feature>
<dbReference type="PANTHER" id="PTHR43177">
    <property type="entry name" value="PROTEIN NRFC"/>
    <property type="match status" value="1"/>
</dbReference>
<keyword evidence="6" id="KW-0408">Iron</keyword>
<dbReference type="EMBL" id="CP073355">
    <property type="protein sequence ID" value="URA10739.1"/>
    <property type="molecule type" value="Genomic_DNA"/>
</dbReference>
<evidence type="ECO:0000313" key="9">
    <source>
        <dbReference type="EMBL" id="URA10739.1"/>
    </source>
</evidence>
<dbReference type="Proteomes" id="UP001056539">
    <property type="component" value="Chromosome"/>
</dbReference>
<dbReference type="KEGG" id="taqu:KDW03_02750"/>
<dbReference type="PANTHER" id="PTHR43177:SF5">
    <property type="entry name" value="ANAEROBIC DIMETHYL SULFOXIDE REDUCTASE CHAIN B-RELATED"/>
    <property type="match status" value="1"/>
</dbReference>
<evidence type="ECO:0000256" key="4">
    <source>
        <dbReference type="ARBA" id="ARBA00022737"/>
    </source>
</evidence>
<dbReference type="AlphaFoldDB" id="A0AAX3BEG5"/>
<feature type="domain" description="4Fe-4S ferredoxin-type" evidence="8">
    <location>
        <begin position="83"/>
        <end position="112"/>
    </location>
</feature>
<dbReference type="RefSeq" id="WP_271435868.1">
    <property type="nucleotide sequence ID" value="NZ_CP073355.1"/>
</dbReference>
<dbReference type="InterPro" id="IPR050954">
    <property type="entry name" value="ET_IronSulfur_Cluster-Binding"/>
</dbReference>
<evidence type="ECO:0000256" key="6">
    <source>
        <dbReference type="ARBA" id="ARBA00023004"/>
    </source>
</evidence>
<evidence type="ECO:0000256" key="3">
    <source>
        <dbReference type="ARBA" id="ARBA00022723"/>
    </source>
</evidence>
<accession>A0AAX3BEG5</accession>
<keyword evidence="10" id="KW-1185">Reference proteome</keyword>
<evidence type="ECO:0000313" key="10">
    <source>
        <dbReference type="Proteomes" id="UP001056539"/>
    </source>
</evidence>
<evidence type="ECO:0000256" key="5">
    <source>
        <dbReference type="ARBA" id="ARBA00022982"/>
    </source>
</evidence>
<dbReference type="GO" id="GO:0051539">
    <property type="term" value="F:4 iron, 4 sulfur cluster binding"/>
    <property type="evidence" value="ECO:0007669"/>
    <property type="project" value="UniProtKB-KW"/>
</dbReference>
<keyword evidence="3" id="KW-0479">Metal-binding</keyword>
<keyword evidence="4" id="KW-0677">Repeat</keyword>
<organism evidence="9 10">
    <name type="scientific">Thermospira aquatica</name>
    <dbReference type="NCBI Taxonomy" id="2828656"/>
    <lineage>
        <taxon>Bacteria</taxon>
        <taxon>Pseudomonadati</taxon>
        <taxon>Spirochaetota</taxon>
        <taxon>Spirochaetia</taxon>
        <taxon>Brevinematales</taxon>
        <taxon>Thermospiraceae</taxon>
        <taxon>Thermospira</taxon>
    </lineage>
</organism>